<dbReference type="EMBL" id="CP044065">
    <property type="protein sequence ID" value="QET01587.1"/>
    <property type="molecule type" value="Genomic_DNA"/>
</dbReference>
<evidence type="ECO:0000313" key="3">
    <source>
        <dbReference type="Proteomes" id="UP000322822"/>
    </source>
</evidence>
<name>A0A5P2H0W3_9BURK</name>
<reference evidence="2 3" key="1">
    <citation type="submission" date="2019-09" db="EMBL/GenBank/DDBJ databases">
        <title>FDA dAtabase for Regulatory Grade micrObial Sequences (FDA-ARGOS): Supporting development and validation of Infectious Disease Dx tests.</title>
        <authorList>
            <person name="Sciortino C."/>
            <person name="Tallon L."/>
            <person name="Sadzewicz L."/>
            <person name="Vavikolanu K."/>
            <person name="Mehta A."/>
            <person name="Aluvathingal J."/>
            <person name="Nadendla S."/>
            <person name="Nandy P."/>
            <person name="Geyer C."/>
            <person name="Yan Y."/>
            <person name="Sichtig H."/>
        </authorList>
    </citation>
    <scope>NUCLEOTIDE SEQUENCE [LARGE SCALE GENOMIC DNA]</scope>
    <source>
        <strain evidence="2 3">FDAARGOS_664</strain>
    </source>
</reference>
<gene>
    <name evidence="2" type="ORF">FOB72_05710</name>
</gene>
<sequence length="447" mass="48503">MHAPSCPPPSAYLAPVLLTAAVFTMESARATASQGAALPPRTADIAIPRYHCAAAMATAAMYLLDMSCAPAWDACPRDTDAPADSARIRRDLPSALVACTVQIALAVALYRRVIASISPTQRWDIAQFDFAYTQAVRHHDLGMPRADPYMARAFVEAVTHDAHPEPISGELPVIRQNHPTAPLPPLARIGLLDLEAAATRAWPQDRSAILPAPLRADNVPEVRTHLPGMPWLGIYGWRLQDRPWPAFPTPLRRQRGSGRWALDMQASLTAELLETRTSGANDMARQQLEQLLIGWRAQYRGHVLASEDQLRVASHGLHAVESAIAALQIPAYWSTVLVAVRHRGRVVAVLHGSLGAFGRSLARIHAVAIPATSLLPPYGDDAVRGAIPYAIGRFANYARAMNSQYLVAMIEDDPATQPPLPAPVGADTDARDGPKRKGDADRDLFVR</sequence>
<feature type="compositionally biased region" description="Basic and acidic residues" evidence="1">
    <location>
        <begin position="428"/>
        <end position="447"/>
    </location>
</feature>
<accession>A0A5P2H0W3</accession>
<feature type="region of interest" description="Disordered" evidence="1">
    <location>
        <begin position="414"/>
        <end position="447"/>
    </location>
</feature>
<dbReference type="AlphaFoldDB" id="A0A5P2H0W3"/>
<evidence type="ECO:0000313" key="2">
    <source>
        <dbReference type="EMBL" id="QET01587.1"/>
    </source>
</evidence>
<proteinExistence type="predicted"/>
<dbReference type="RefSeq" id="WP_150371651.1">
    <property type="nucleotide sequence ID" value="NZ_CP044065.1"/>
</dbReference>
<dbReference type="Proteomes" id="UP000322822">
    <property type="component" value="Chromosome 1"/>
</dbReference>
<protein>
    <submittedName>
        <fullName evidence="2">Uncharacterized protein</fullName>
    </submittedName>
</protein>
<evidence type="ECO:0000256" key="1">
    <source>
        <dbReference type="SAM" id="MobiDB-lite"/>
    </source>
</evidence>
<organism evidence="2 3">
    <name type="scientific">Cupriavidus pauculus</name>
    <dbReference type="NCBI Taxonomy" id="82633"/>
    <lineage>
        <taxon>Bacteria</taxon>
        <taxon>Pseudomonadati</taxon>
        <taxon>Pseudomonadota</taxon>
        <taxon>Betaproteobacteria</taxon>
        <taxon>Burkholderiales</taxon>
        <taxon>Burkholderiaceae</taxon>
        <taxon>Cupriavidus</taxon>
    </lineage>
</organism>